<dbReference type="Proteomes" id="UP000011200">
    <property type="component" value="Chromosome"/>
</dbReference>
<feature type="transmembrane region" description="Helical" evidence="1">
    <location>
        <begin position="29"/>
        <end position="50"/>
    </location>
</feature>
<reference evidence="3" key="2">
    <citation type="submission" date="2018-03" db="EMBL/GenBank/DDBJ databases">
        <authorList>
            <person name="Derbyshire K."/>
            <person name="Gray T.A."/>
            <person name="Champion M."/>
        </authorList>
    </citation>
    <scope>NUCLEOTIDE SEQUENCE [LARGE SCALE GENOMIC DNA]</scope>
    <source>
        <strain evidence="3">MKD8</strain>
    </source>
</reference>
<name>A0A2U9PRA9_MYCSE</name>
<evidence type="ECO:0000313" key="3">
    <source>
        <dbReference type="Proteomes" id="UP000011200"/>
    </source>
</evidence>
<gene>
    <name evidence="2" type="ORF">D806_033110</name>
</gene>
<evidence type="ECO:0000313" key="2">
    <source>
        <dbReference type="EMBL" id="AWT54283.1"/>
    </source>
</evidence>
<evidence type="ECO:0000256" key="1">
    <source>
        <dbReference type="SAM" id="Phobius"/>
    </source>
</evidence>
<protein>
    <submittedName>
        <fullName evidence="2">Uncharacterized protein</fullName>
    </submittedName>
</protein>
<dbReference type="EMBL" id="CP027541">
    <property type="protein sequence ID" value="AWT54283.1"/>
    <property type="molecule type" value="Genomic_DNA"/>
</dbReference>
<keyword evidence="1" id="KW-1133">Transmembrane helix</keyword>
<accession>A0A2U9PRA9</accession>
<reference evidence="2 3" key="1">
    <citation type="journal article" date="2013" name="Genome Announc.">
        <title>Draft genome sequence of MKD8, a conjugal recipient Mycobacterium smegmatis strain.</title>
        <authorList>
            <person name="Gray T.A."/>
            <person name="Palumbo M.J."/>
            <person name="Derbyshire K.M."/>
        </authorList>
    </citation>
    <scope>NUCLEOTIDE SEQUENCE [LARGE SCALE GENOMIC DNA]</scope>
    <source>
        <strain evidence="2 3">MKD8</strain>
    </source>
</reference>
<keyword evidence="1" id="KW-0472">Membrane</keyword>
<organism evidence="2 3">
    <name type="scientific">Mycolicibacterium smegmatis (strain MKD8)</name>
    <name type="common">Mycobacterium smegmatis</name>
    <dbReference type="NCBI Taxonomy" id="1214915"/>
    <lineage>
        <taxon>Bacteria</taxon>
        <taxon>Bacillati</taxon>
        <taxon>Actinomycetota</taxon>
        <taxon>Actinomycetes</taxon>
        <taxon>Mycobacteriales</taxon>
        <taxon>Mycobacteriaceae</taxon>
        <taxon>Mycolicibacterium</taxon>
    </lineage>
</organism>
<dbReference type="AlphaFoldDB" id="A0A2U9PRA9"/>
<feature type="transmembrane region" description="Helical" evidence="1">
    <location>
        <begin position="56"/>
        <end position="76"/>
    </location>
</feature>
<keyword evidence="1" id="KW-0812">Transmembrane</keyword>
<proteinExistence type="predicted"/>
<sequence length="366" mass="39554">MLRPMDCTEDVPVVSVTARTEYSTERHRASATTAAIAFASGLIALVAFNFLGLAPALTSIVVAALITIALGTATYGRLKPPGAVQITVGDSTVSFGDESAEFTSRPLSSLIAVDLAGPADETTPDPRRLTVRTQEYLVLTFASDTGHDEWRVAVVKSDPAAAEVFRRLTMALPEAHKRGSSTTARSAARVADAGSDEAARRLWEEATRRHDDVLGAYGAYELDPAMLLRYPAVTDVTVESTQTFHIALDEAQALRTDGYPGDRGLADAYQQTVARLRRAWIACESHGRRVGTSYLETADQSELDTALKLYHHAASSTTAAEQATYYGRVREIITRLTHRGALHPPEAQLKQLEAVTRRAIEAAESD</sequence>